<feature type="transmembrane region" description="Helical" evidence="1">
    <location>
        <begin position="21"/>
        <end position="41"/>
    </location>
</feature>
<name>A0A369K4V3_HYPMA</name>
<dbReference type="STRING" id="39966.A0A369K4V3"/>
<dbReference type="OrthoDB" id="9909019at2759"/>
<protein>
    <submittedName>
        <fullName evidence="2">Uncharacterized protein</fullName>
    </submittedName>
</protein>
<keyword evidence="1" id="KW-0472">Membrane</keyword>
<evidence type="ECO:0000313" key="3">
    <source>
        <dbReference type="Proteomes" id="UP000076154"/>
    </source>
</evidence>
<feature type="transmembrane region" description="Helical" evidence="1">
    <location>
        <begin position="47"/>
        <end position="68"/>
    </location>
</feature>
<gene>
    <name evidence="2" type="ORF">Hypma_014965</name>
</gene>
<sequence length="120" mass="13494">MGHTVTAPKLRFSSTFSHGPFFVGLAVILISTGTICFFDVIMPTLSYPIISLPVCVLIALNLLMHYFYHLVGEKENFREEGSDWWGDVVVVVCEYHESRGDAMQQVRSGTTRKSTPLSYM</sequence>
<organism evidence="2 3">
    <name type="scientific">Hypsizygus marmoreus</name>
    <name type="common">White beech mushroom</name>
    <name type="synonym">Agaricus marmoreus</name>
    <dbReference type="NCBI Taxonomy" id="39966"/>
    <lineage>
        <taxon>Eukaryota</taxon>
        <taxon>Fungi</taxon>
        <taxon>Dikarya</taxon>
        <taxon>Basidiomycota</taxon>
        <taxon>Agaricomycotina</taxon>
        <taxon>Agaricomycetes</taxon>
        <taxon>Agaricomycetidae</taxon>
        <taxon>Agaricales</taxon>
        <taxon>Tricholomatineae</taxon>
        <taxon>Lyophyllaceae</taxon>
        <taxon>Hypsizygus</taxon>
    </lineage>
</organism>
<keyword evidence="1" id="KW-0812">Transmembrane</keyword>
<comment type="caution">
    <text evidence="2">The sequence shown here is derived from an EMBL/GenBank/DDBJ whole genome shotgun (WGS) entry which is preliminary data.</text>
</comment>
<dbReference type="Proteomes" id="UP000076154">
    <property type="component" value="Unassembled WGS sequence"/>
</dbReference>
<accession>A0A369K4V3</accession>
<reference evidence="2" key="1">
    <citation type="submission" date="2018-04" db="EMBL/GenBank/DDBJ databases">
        <title>Whole genome sequencing of Hypsizygus marmoreus.</title>
        <authorList>
            <person name="Choi I.-G."/>
            <person name="Min B."/>
            <person name="Kim J.-G."/>
            <person name="Kim S."/>
            <person name="Oh Y.-L."/>
            <person name="Kong W.-S."/>
            <person name="Park H."/>
            <person name="Jeong J."/>
            <person name="Song E.-S."/>
        </authorList>
    </citation>
    <scope>NUCLEOTIDE SEQUENCE [LARGE SCALE GENOMIC DNA]</scope>
    <source>
        <strain evidence="2">51987-8</strain>
    </source>
</reference>
<dbReference type="EMBL" id="LUEZ02000010">
    <property type="protein sequence ID" value="RDB29669.1"/>
    <property type="molecule type" value="Genomic_DNA"/>
</dbReference>
<keyword evidence="1" id="KW-1133">Transmembrane helix</keyword>
<keyword evidence="3" id="KW-1185">Reference proteome</keyword>
<proteinExistence type="predicted"/>
<dbReference type="AlphaFoldDB" id="A0A369K4V3"/>
<evidence type="ECO:0000313" key="2">
    <source>
        <dbReference type="EMBL" id="RDB29669.1"/>
    </source>
</evidence>
<evidence type="ECO:0000256" key="1">
    <source>
        <dbReference type="SAM" id="Phobius"/>
    </source>
</evidence>
<dbReference type="InParanoid" id="A0A369K4V3"/>